<keyword evidence="3" id="KW-1185">Reference proteome</keyword>
<reference evidence="2 3" key="1">
    <citation type="submission" date="2019-06" db="EMBL/GenBank/DDBJ databases">
        <title>Whole genome shotgun sequence of Paenarthrobacter aurescens NBRC 12136.</title>
        <authorList>
            <person name="Hosoyama A."/>
            <person name="Uohara A."/>
            <person name="Ohji S."/>
            <person name="Ichikawa N."/>
        </authorList>
    </citation>
    <scope>NUCLEOTIDE SEQUENCE [LARGE SCALE GENOMIC DNA]</scope>
    <source>
        <strain evidence="2 3">NBRC 12136</strain>
    </source>
</reference>
<name>A0A4Y3N7C9_PAEAU</name>
<dbReference type="RefSeq" id="WP_141281372.1">
    <property type="nucleotide sequence ID" value="NZ_BAAAWK010000001.1"/>
</dbReference>
<dbReference type="Proteomes" id="UP000317715">
    <property type="component" value="Unassembled WGS sequence"/>
</dbReference>
<feature type="compositionally biased region" description="Basic and acidic residues" evidence="1">
    <location>
        <begin position="1"/>
        <end position="17"/>
    </location>
</feature>
<proteinExistence type="predicted"/>
<comment type="caution">
    <text evidence="2">The sequence shown here is derived from an EMBL/GenBank/DDBJ whole genome shotgun (WGS) entry which is preliminary data.</text>
</comment>
<evidence type="ECO:0000313" key="3">
    <source>
        <dbReference type="Proteomes" id="UP000317715"/>
    </source>
</evidence>
<dbReference type="AlphaFoldDB" id="A0A4Y3N7C9"/>
<sequence>MNFFDDFPKPEPTERGKSPKFVPPPWMGPPQDELPAVLHIGQFLYRSPTRVLVVKSAEIYATGCSFQLAWIIRRGEESDEKWTTLHASVFQHGPGMGPTSADVQLLFGVQLPDHTSARTGIFGWGALMNHQHQPKAPALTFRGGGGSGNDDEVSASGNLWLWPLPPDGEIRLLAQWKGLGIEECSITIDGRNFSAAAARAQNFWS</sequence>
<evidence type="ECO:0000256" key="1">
    <source>
        <dbReference type="SAM" id="MobiDB-lite"/>
    </source>
</evidence>
<dbReference type="OrthoDB" id="5186655at2"/>
<dbReference type="GeneID" id="97302018"/>
<dbReference type="EMBL" id="BJMD01000002">
    <property type="protein sequence ID" value="GEB17764.1"/>
    <property type="molecule type" value="Genomic_DNA"/>
</dbReference>
<organism evidence="2 3">
    <name type="scientific">Paenarthrobacter aurescens</name>
    <name type="common">Arthrobacter aurescens</name>
    <dbReference type="NCBI Taxonomy" id="43663"/>
    <lineage>
        <taxon>Bacteria</taxon>
        <taxon>Bacillati</taxon>
        <taxon>Actinomycetota</taxon>
        <taxon>Actinomycetes</taxon>
        <taxon>Micrococcales</taxon>
        <taxon>Micrococcaceae</taxon>
        <taxon>Paenarthrobacter</taxon>
    </lineage>
</organism>
<accession>A0A4Y3N7C9</accession>
<gene>
    <name evidence="2" type="ORF">AAU01_05190</name>
</gene>
<feature type="region of interest" description="Disordered" evidence="1">
    <location>
        <begin position="1"/>
        <end position="28"/>
    </location>
</feature>
<protein>
    <submittedName>
        <fullName evidence="2">Uncharacterized protein</fullName>
    </submittedName>
</protein>
<evidence type="ECO:0000313" key="2">
    <source>
        <dbReference type="EMBL" id="GEB17764.1"/>
    </source>
</evidence>